<protein>
    <recommendedName>
        <fullName evidence="4">Thyrostimulin beta-5 subunit</fullName>
    </recommendedName>
</protein>
<evidence type="ECO:0008006" key="4">
    <source>
        <dbReference type="Google" id="ProtNLM"/>
    </source>
</evidence>
<dbReference type="EMBL" id="JARBDR010000657">
    <property type="protein sequence ID" value="KAJ8309408.1"/>
    <property type="molecule type" value="Genomic_DNA"/>
</dbReference>
<evidence type="ECO:0000313" key="3">
    <source>
        <dbReference type="Proteomes" id="UP001217089"/>
    </source>
</evidence>
<name>A0ABQ9EW79_TEGGR</name>
<reference evidence="2 3" key="1">
    <citation type="submission" date="2022-12" db="EMBL/GenBank/DDBJ databases">
        <title>Chromosome-level genome of Tegillarca granosa.</title>
        <authorList>
            <person name="Kim J."/>
        </authorList>
    </citation>
    <scope>NUCLEOTIDE SEQUENCE [LARGE SCALE GENOMIC DNA]</scope>
    <source>
        <strain evidence="2">Teg-2019</strain>
        <tissue evidence="2">Adductor muscle</tissue>
    </source>
</reference>
<evidence type="ECO:0000313" key="2">
    <source>
        <dbReference type="EMBL" id="KAJ8309408.1"/>
    </source>
</evidence>
<evidence type="ECO:0000256" key="1">
    <source>
        <dbReference type="SAM" id="Phobius"/>
    </source>
</evidence>
<comment type="caution">
    <text evidence="2">The sequence shown here is derived from an EMBL/GenBank/DDBJ whole genome shotgun (WGS) entry which is preliminary data.</text>
</comment>
<dbReference type="InterPro" id="IPR029034">
    <property type="entry name" value="Cystine-knot_cytokine"/>
</dbReference>
<sequence length="172" mass="19385">MYIKYANKSKLTLGHRIQVGVECSNGQLLNARGTYIRSVVAVSSFMAGIRNVYVVITVLCYCTVSSAFNISTVIDCLVRQYTFKASNPFTTEDGIVLPCEDYVTVLSCWGRCDSNYKIPYKISNHPVCTYGGKKSRVVTLRKCHPYHPDPTFTVFDATHCYNSTFTNRKITF</sequence>
<organism evidence="2 3">
    <name type="scientific">Tegillarca granosa</name>
    <name type="common">Malaysian cockle</name>
    <name type="synonym">Anadara granosa</name>
    <dbReference type="NCBI Taxonomy" id="220873"/>
    <lineage>
        <taxon>Eukaryota</taxon>
        <taxon>Metazoa</taxon>
        <taxon>Spiralia</taxon>
        <taxon>Lophotrochozoa</taxon>
        <taxon>Mollusca</taxon>
        <taxon>Bivalvia</taxon>
        <taxon>Autobranchia</taxon>
        <taxon>Pteriomorphia</taxon>
        <taxon>Arcoida</taxon>
        <taxon>Arcoidea</taxon>
        <taxon>Arcidae</taxon>
        <taxon>Tegillarca</taxon>
    </lineage>
</organism>
<gene>
    <name evidence="2" type="ORF">KUTeg_014282</name>
</gene>
<keyword evidence="3" id="KW-1185">Reference proteome</keyword>
<accession>A0ABQ9EW79</accession>
<feature type="non-terminal residue" evidence="2">
    <location>
        <position position="172"/>
    </location>
</feature>
<dbReference type="Proteomes" id="UP001217089">
    <property type="component" value="Unassembled WGS sequence"/>
</dbReference>
<keyword evidence="1" id="KW-1133">Transmembrane helix</keyword>
<keyword evidence="1" id="KW-0812">Transmembrane</keyword>
<dbReference type="SUPFAM" id="SSF57501">
    <property type="entry name" value="Cystine-knot cytokines"/>
    <property type="match status" value="1"/>
</dbReference>
<dbReference type="Gene3D" id="2.10.90.10">
    <property type="entry name" value="Cystine-knot cytokines"/>
    <property type="match status" value="1"/>
</dbReference>
<feature type="transmembrane region" description="Helical" evidence="1">
    <location>
        <begin position="52"/>
        <end position="74"/>
    </location>
</feature>
<proteinExistence type="predicted"/>
<keyword evidence="1" id="KW-0472">Membrane</keyword>